<evidence type="ECO:0000313" key="4">
    <source>
        <dbReference type="Proteomes" id="UP000076761"/>
    </source>
</evidence>
<feature type="transmembrane region" description="Helical" evidence="1">
    <location>
        <begin position="119"/>
        <end position="147"/>
    </location>
</feature>
<keyword evidence="1" id="KW-0812">Transmembrane</keyword>
<feature type="domain" description="DUF6533" evidence="2">
    <location>
        <begin position="19"/>
        <end position="64"/>
    </location>
</feature>
<feature type="transmembrane region" description="Helical" evidence="1">
    <location>
        <begin position="208"/>
        <end position="231"/>
    </location>
</feature>
<accession>A0A165Q176</accession>
<keyword evidence="4" id="KW-1185">Reference proteome</keyword>
<name>A0A165Q176_9AGAM</name>
<dbReference type="Pfam" id="PF20151">
    <property type="entry name" value="DUF6533"/>
    <property type="match status" value="1"/>
</dbReference>
<proteinExistence type="predicted"/>
<dbReference type="Proteomes" id="UP000076761">
    <property type="component" value="Unassembled WGS sequence"/>
</dbReference>
<keyword evidence="1" id="KW-1133">Transmembrane helix</keyword>
<evidence type="ECO:0000256" key="1">
    <source>
        <dbReference type="SAM" id="Phobius"/>
    </source>
</evidence>
<sequence length="318" mass="35766">MSASSNPVISAQRLQVVRYTQVVSMTVLITEWFLIIGEEVEYVWKAKWTYLKVFYLMSRYSPFLDTPFTLLNYITPRIKPETCLVYYQISTVSTFVGMSISEYILLARTYALYGRSRKIGLILGIGIVICTMIGIVTISLFLTSLVFGPLPSPEIPGCLLKQGSDIVFVNFVILLVWEFLVVVLTAYRGIKSLRGSRAPVVQTLYRDGIFFFVCLLVLSTANIVVLIVAPLEYLDLLDTLTRCLHSIICCRVLLNLRVAAREGPRRPVTRPPRSTIRFGNLKFFSSKRSGSTTGDDSTVLDESLQLHEMSRSTDVEAA</sequence>
<protein>
    <recommendedName>
        <fullName evidence="2">DUF6533 domain-containing protein</fullName>
    </recommendedName>
</protein>
<evidence type="ECO:0000259" key="2">
    <source>
        <dbReference type="Pfam" id="PF20151"/>
    </source>
</evidence>
<dbReference type="InterPro" id="IPR045340">
    <property type="entry name" value="DUF6533"/>
</dbReference>
<dbReference type="InParanoid" id="A0A165Q176"/>
<dbReference type="AlphaFoldDB" id="A0A165Q176"/>
<evidence type="ECO:0000313" key="3">
    <source>
        <dbReference type="EMBL" id="KZT21777.1"/>
    </source>
</evidence>
<dbReference type="EMBL" id="KV425603">
    <property type="protein sequence ID" value="KZT21777.1"/>
    <property type="molecule type" value="Genomic_DNA"/>
</dbReference>
<gene>
    <name evidence="3" type="ORF">NEOLEDRAFT_1171778</name>
</gene>
<organism evidence="3 4">
    <name type="scientific">Neolentinus lepideus HHB14362 ss-1</name>
    <dbReference type="NCBI Taxonomy" id="1314782"/>
    <lineage>
        <taxon>Eukaryota</taxon>
        <taxon>Fungi</taxon>
        <taxon>Dikarya</taxon>
        <taxon>Basidiomycota</taxon>
        <taxon>Agaricomycotina</taxon>
        <taxon>Agaricomycetes</taxon>
        <taxon>Gloeophyllales</taxon>
        <taxon>Gloeophyllaceae</taxon>
        <taxon>Neolentinus</taxon>
    </lineage>
</organism>
<feature type="transmembrane region" description="Helical" evidence="1">
    <location>
        <begin position="167"/>
        <end position="187"/>
    </location>
</feature>
<keyword evidence="1" id="KW-0472">Membrane</keyword>
<reference evidence="3 4" key="1">
    <citation type="journal article" date="2016" name="Mol. Biol. Evol.">
        <title>Comparative Genomics of Early-Diverging Mushroom-Forming Fungi Provides Insights into the Origins of Lignocellulose Decay Capabilities.</title>
        <authorList>
            <person name="Nagy L.G."/>
            <person name="Riley R."/>
            <person name="Tritt A."/>
            <person name="Adam C."/>
            <person name="Daum C."/>
            <person name="Floudas D."/>
            <person name="Sun H."/>
            <person name="Yadav J.S."/>
            <person name="Pangilinan J."/>
            <person name="Larsson K.H."/>
            <person name="Matsuura K."/>
            <person name="Barry K."/>
            <person name="Labutti K."/>
            <person name="Kuo R."/>
            <person name="Ohm R.A."/>
            <person name="Bhattacharya S.S."/>
            <person name="Shirouzu T."/>
            <person name="Yoshinaga Y."/>
            <person name="Martin F.M."/>
            <person name="Grigoriev I.V."/>
            <person name="Hibbett D.S."/>
        </authorList>
    </citation>
    <scope>NUCLEOTIDE SEQUENCE [LARGE SCALE GENOMIC DNA]</scope>
    <source>
        <strain evidence="3 4">HHB14362 ss-1</strain>
    </source>
</reference>
<dbReference type="OrthoDB" id="3350812at2759"/>
<feature type="transmembrane region" description="Helical" evidence="1">
    <location>
        <begin position="85"/>
        <end position="107"/>
    </location>
</feature>